<dbReference type="AlphaFoldDB" id="A0A841GFA1"/>
<name>A0A841GFA1_9GAMM</name>
<comment type="caution">
    <text evidence="2">The sequence shown here is derived from an EMBL/GenBank/DDBJ whole genome shotgun (WGS) entry which is preliminary data.</text>
</comment>
<evidence type="ECO:0000313" key="2">
    <source>
        <dbReference type="EMBL" id="MBB6056649.1"/>
    </source>
</evidence>
<evidence type="ECO:0000259" key="1">
    <source>
        <dbReference type="Pfam" id="PF12392"/>
    </source>
</evidence>
<gene>
    <name evidence="2" type="ORF">HNR75_002588</name>
</gene>
<dbReference type="GO" id="GO:0006508">
    <property type="term" value="P:proteolysis"/>
    <property type="evidence" value="ECO:0007669"/>
    <property type="project" value="UniProtKB-KW"/>
</dbReference>
<dbReference type="EC" id="3.4.-.-" evidence="2"/>
<sequence length="622" mass="69706">MNHRNKLELLAPAKNLEFGLEAINHGADAVYIGGPTFGARAAAGNSVADIEKLAAYAHRYDAKVLVAFNTILRDDELDGAQRLAYQLYEAGADALIVQDLGLLQLDLPPLALHASTQLDNRTPEKVRFLQDVGFSRVVLARELSLEQIRVIAQQTSVELEFFIHGALCVSYSGQCYISHAVTGRSANRGECAQLCRVPCTLENRDGMALAKDQHLLSLKDMNQSANLQALAEAGISSFKIEGRLKDLSYVKNVTAWYRQKLDAIMAGQPQWQRASAGRSRFTFTPKPEKSFNRGSTDYFLHDRQLAITSFLTPKFAGEPVGKVTRLGDKWLEVQSGETFHNGDGLSYFNQKNELVGLRVNRAEGHRLFPAEAVRGLTTGTALYRNHDQEFEKLLEKKSAERQVGVTVQLSETDEGFMLQMTDEQGIRAQAMLPLAKEAASNPERALNTLREQLAKLGNTMFVADAVELSLSQPWFIPVSSLNALRREVAEQLEQARCAAYKRPEPNLQRSLLAVFPQQKLSYLGNIYNQQAAAFYRQHGVSEIAPAYETNQQPDEVSLMITKHCLRYSFNQCPKEREPGFRPDHLVLKMGKETFRLKFDCKRCEMHVLGKLKQPKNQKYGKE</sequence>
<dbReference type="InterPro" id="IPR001539">
    <property type="entry name" value="Peptidase_U32"/>
</dbReference>
<keyword evidence="2" id="KW-0378">Hydrolase</keyword>
<dbReference type="Pfam" id="PF12392">
    <property type="entry name" value="DUF3656"/>
    <property type="match status" value="1"/>
</dbReference>
<organism evidence="2 3">
    <name type="scientific">Tolumonas osonensis</name>
    <dbReference type="NCBI Taxonomy" id="675874"/>
    <lineage>
        <taxon>Bacteria</taxon>
        <taxon>Pseudomonadati</taxon>
        <taxon>Pseudomonadota</taxon>
        <taxon>Gammaproteobacteria</taxon>
        <taxon>Aeromonadales</taxon>
        <taxon>Aeromonadaceae</taxon>
        <taxon>Tolumonas</taxon>
    </lineage>
</organism>
<dbReference type="EMBL" id="JACHGR010000009">
    <property type="protein sequence ID" value="MBB6056649.1"/>
    <property type="molecule type" value="Genomic_DNA"/>
</dbReference>
<evidence type="ECO:0000313" key="3">
    <source>
        <dbReference type="Proteomes" id="UP000585721"/>
    </source>
</evidence>
<reference evidence="2 3" key="1">
    <citation type="submission" date="2020-08" db="EMBL/GenBank/DDBJ databases">
        <title>Genomic Encyclopedia of Type Strains, Phase IV (KMG-IV): sequencing the most valuable type-strain genomes for metagenomic binning, comparative biology and taxonomic classification.</title>
        <authorList>
            <person name="Goeker M."/>
        </authorList>
    </citation>
    <scope>NUCLEOTIDE SEQUENCE [LARGE SCALE GENOMIC DNA]</scope>
    <source>
        <strain evidence="2 3">DSM 22975</strain>
    </source>
</reference>
<protein>
    <submittedName>
        <fullName evidence="2">Putative protease</fullName>
        <ecNumber evidence="2">3.4.-.-</ecNumber>
    </submittedName>
</protein>
<dbReference type="PANTHER" id="PTHR30217">
    <property type="entry name" value="PEPTIDASE U32 FAMILY"/>
    <property type="match status" value="1"/>
</dbReference>
<dbReference type="Pfam" id="PF01136">
    <property type="entry name" value="Peptidase_U32"/>
    <property type="match status" value="1"/>
</dbReference>
<proteinExistence type="predicted"/>
<feature type="domain" description="Peptidase U32 collagenase" evidence="1">
    <location>
        <begin position="382"/>
        <end position="496"/>
    </location>
</feature>
<dbReference type="PROSITE" id="PS01276">
    <property type="entry name" value="PEPTIDASE_U32"/>
    <property type="match status" value="1"/>
</dbReference>
<dbReference type="Proteomes" id="UP000585721">
    <property type="component" value="Unassembled WGS sequence"/>
</dbReference>
<dbReference type="InterPro" id="IPR051454">
    <property type="entry name" value="RNA/ubiquinone_mod_enzymes"/>
</dbReference>
<dbReference type="GO" id="GO:0008233">
    <property type="term" value="F:peptidase activity"/>
    <property type="evidence" value="ECO:0007669"/>
    <property type="project" value="UniProtKB-KW"/>
</dbReference>
<dbReference type="PANTHER" id="PTHR30217:SF10">
    <property type="entry name" value="23S RRNA 5-HYDROXYCYTIDINE C2501 SYNTHASE"/>
    <property type="match status" value="1"/>
</dbReference>
<accession>A0A841GFA1</accession>
<keyword evidence="2" id="KW-0645">Protease</keyword>
<dbReference type="RefSeq" id="WP_188027374.1">
    <property type="nucleotide sequence ID" value="NZ_JACHGR010000009.1"/>
</dbReference>
<keyword evidence="3" id="KW-1185">Reference proteome</keyword>
<dbReference type="InterPro" id="IPR020988">
    <property type="entry name" value="Pept_U32_collagenase"/>
</dbReference>